<accession>A0A7K3WR19</accession>
<evidence type="ECO:0000313" key="3">
    <source>
        <dbReference type="Proteomes" id="UP000486602"/>
    </source>
</evidence>
<protein>
    <recommendedName>
        <fullName evidence="4">RHS repeat protein</fullName>
    </recommendedName>
</protein>
<dbReference type="RefSeq" id="WP_163285361.1">
    <property type="nucleotide sequence ID" value="NZ_JAAGVY010000018.1"/>
</dbReference>
<comment type="caution">
    <text evidence="2">The sequence shown here is derived from an EMBL/GenBank/DDBJ whole genome shotgun (WGS) entry which is preliminary data.</text>
</comment>
<dbReference type="AlphaFoldDB" id="A0A7K3WR19"/>
<evidence type="ECO:0008006" key="4">
    <source>
        <dbReference type="Google" id="ProtNLM"/>
    </source>
</evidence>
<dbReference type="Gene3D" id="2.180.10.10">
    <property type="entry name" value="RHS repeat-associated core"/>
    <property type="match status" value="1"/>
</dbReference>
<feature type="signal peptide" evidence="1">
    <location>
        <begin position="1"/>
        <end position="22"/>
    </location>
</feature>
<evidence type="ECO:0000313" key="2">
    <source>
        <dbReference type="EMBL" id="NEN23966.1"/>
    </source>
</evidence>
<keyword evidence="1" id="KW-0732">Signal</keyword>
<gene>
    <name evidence="2" type="ORF">G3O08_10690</name>
</gene>
<sequence length="296" mass="34823">MKANRLLLLFLALIALSPSGFGQLVQPPVGMEFGLHTKFNSTFIRTNKISEIRCSVDVKKDGDRIRDSYRIDVYHFYENGDLKMISHINQKLRDTSITFFEYTNGRLECEVRNDAAGMYSYCYEYDNSGRPIVLRYGRAERYSSLTASLDRSLGTEITAEIYDYKTYENQLHSTLHNSVGRPYLKEIRYYDENKYLVKYLKTYIMSSGRLEETYAYNDRGWLSEKTISDGSNPYTLQYSYDDVGNLLEERKLVDDAVMYRTEFVYLGKNMHLKAELKREEENQLIVITTYEYKYRN</sequence>
<keyword evidence="3" id="KW-1185">Reference proteome</keyword>
<dbReference type="Proteomes" id="UP000486602">
    <property type="component" value="Unassembled WGS sequence"/>
</dbReference>
<feature type="chain" id="PRO_5029652366" description="RHS repeat protein" evidence="1">
    <location>
        <begin position="23"/>
        <end position="296"/>
    </location>
</feature>
<name>A0A7K3WR19_9FLAO</name>
<reference evidence="2 3" key="1">
    <citation type="submission" date="2020-02" db="EMBL/GenBank/DDBJ databases">
        <title>Out from the shadows clarifying the taxonomy of the family Cryomorphaceae and related taxa by utilizing the GTDB taxonomic framework.</title>
        <authorList>
            <person name="Bowman J.P."/>
        </authorList>
    </citation>
    <scope>NUCLEOTIDE SEQUENCE [LARGE SCALE GENOMIC DNA]</scope>
    <source>
        <strain evidence="2 3">QSSC 1-22</strain>
    </source>
</reference>
<organism evidence="2 3">
    <name type="scientific">Cryomorpha ignava</name>
    <dbReference type="NCBI Taxonomy" id="101383"/>
    <lineage>
        <taxon>Bacteria</taxon>
        <taxon>Pseudomonadati</taxon>
        <taxon>Bacteroidota</taxon>
        <taxon>Flavobacteriia</taxon>
        <taxon>Flavobacteriales</taxon>
        <taxon>Cryomorphaceae</taxon>
        <taxon>Cryomorpha</taxon>
    </lineage>
</organism>
<proteinExistence type="predicted"/>
<dbReference type="EMBL" id="JAAGVY010000018">
    <property type="protein sequence ID" value="NEN23966.1"/>
    <property type="molecule type" value="Genomic_DNA"/>
</dbReference>
<evidence type="ECO:0000256" key="1">
    <source>
        <dbReference type="SAM" id="SignalP"/>
    </source>
</evidence>